<organism evidence="1 2">
    <name type="scientific">Spizellomyces punctatus (strain DAOM BR117)</name>
    <dbReference type="NCBI Taxonomy" id="645134"/>
    <lineage>
        <taxon>Eukaryota</taxon>
        <taxon>Fungi</taxon>
        <taxon>Fungi incertae sedis</taxon>
        <taxon>Chytridiomycota</taxon>
        <taxon>Chytridiomycota incertae sedis</taxon>
        <taxon>Chytridiomycetes</taxon>
        <taxon>Spizellomycetales</taxon>
        <taxon>Spizellomycetaceae</taxon>
        <taxon>Spizellomyces</taxon>
    </lineage>
</organism>
<dbReference type="OrthoDB" id="275715at2759"/>
<dbReference type="InParanoid" id="A0A0L0HRL7"/>
<dbReference type="VEuPathDB" id="FungiDB:SPPG_01191"/>
<name>A0A0L0HRL7_SPIPD</name>
<accession>A0A0L0HRL7</accession>
<reference evidence="1 2" key="1">
    <citation type="submission" date="2009-08" db="EMBL/GenBank/DDBJ databases">
        <title>The Genome Sequence of Spizellomyces punctatus strain DAOM BR117.</title>
        <authorList>
            <consortium name="The Broad Institute Genome Sequencing Platform"/>
            <person name="Russ C."/>
            <person name="Cuomo C."/>
            <person name="Shea T."/>
            <person name="Young S.K."/>
            <person name="Zeng Q."/>
            <person name="Koehrsen M."/>
            <person name="Haas B."/>
            <person name="Borodovsky M."/>
            <person name="Guigo R."/>
            <person name="Alvarado L."/>
            <person name="Berlin A."/>
            <person name="Bochicchio J."/>
            <person name="Borenstein D."/>
            <person name="Chapman S."/>
            <person name="Chen Z."/>
            <person name="Engels R."/>
            <person name="Freedman E."/>
            <person name="Gellesch M."/>
            <person name="Goldberg J."/>
            <person name="Griggs A."/>
            <person name="Gujja S."/>
            <person name="Heiman D."/>
            <person name="Hepburn T."/>
            <person name="Howarth C."/>
            <person name="Jen D."/>
            <person name="Larson L."/>
            <person name="Lewis B."/>
            <person name="Mehta T."/>
            <person name="Park D."/>
            <person name="Pearson M."/>
            <person name="Roberts A."/>
            <person name="Saif S."/>
            <person name="Shenoy N."/>
            <person name="Sisk P."/>
            <person name="Stolte C."/>
            <person name="Sykes S."/>
            <person name="Thomson T."/>
            <person name="Walk T."/>
            <person name="White J."/>
            <person name="Yandava C."/>
            <person name="Burger G."/>
            <person name="Gray M.W."/>
            <person name="Holland P.W.H."/>
            <person name="King N."/>
            <person name="Lang F.B.F."/>
            <person name="Roger A.J."/>
            <person name="Ruiz-Trillo I."/>
            <person name="Lander E."/>
            <person name="Nusbaum C."/>
        </authorList>
    </citation>
    <scope>NUCLEOTIDE SEQUENCE [LARGE SCALE GENOMIC DNA]</scope>
    <source>
        <strain evidence="1 2">DAOM BR117</strain>
    </source>
</reference>
<keyword evidence="2" id="KW-1185">Reference proteome</keyword>
<dbReference type="RefSeq" id="XP_016611772.1">
    <property type="nucleotide sequence ID" value="XM_016749520.1"/>
</dbReference>
<proteinExistence type="predicted"/>
<dbReference type="GeneID" id="27684875"/>
<sequence length="109" mass="12436">MSAINRPHIPSLRLFREALRVIRLQRGFGIPTSTVGRVLARNDPHRRKLASNLRQLYELYREESDPKKVEHLIEMGRHDLEVLRALAKADELGLGRRTGETVGDNANTT</sequence>
<gene>
    <name evidence="1" type="ORF">SPPG_01191</name>
</gene>
<dbReference type="AlphaFoldDB" id="A0A0L0HRL7"/>
<evidence type="ECO:0000313" key="1">
    <source>
        <dbReference type="EMBL" id="KND03733.1"/>
    </source>
</evidence>
<protein>
    <submittedName>
        <fullName evidence="1">Uncharacterized protein</fullName>
    </submittedName>
</protein>
<evidence type="ECO:0000313" key="2">
    <source>
        <dbReference type="Proteomes" id="UP000053201"/>
    </source>
</evidence>
<dbReference type="Proteomes" id="UP000053201">
    <property type="component" value="Unassembled WGS sequence"/>
</dbReference>
<dbReference type="EMBL" id="KQ257451">
    <property type="protein sequence ID" value="KND03733.1"/>
    <property type="molecule type" value="Genomic_DNA"/>
</dbReference>